<dbReference type="EMBL" id="CAJNOR010001149">
    <property type="protein sequence ID" value="CAF1085723.1"/>
    <property type="molecule type" value="Genomic_DNA"/>
</dbReference>
<dbReference type="Proteomes" id="UP000663828">
    <property type="component" value="Unassembled WGS sequence"/>
</dbReference>
<dbReference type="AlphaFoldDB" id="A0A814N0E7"/>
<organism evidence="2 3">
    <name type="scientific">Adineta ricciae</name>
    <name type="common">Rotifer</name>
    <dbReference type="NCBI Taxonomy" id="249248"/>
    <lineage>
        <taxon>Eukaryota</taxon>
        <taxon>Metazoa</taxon>
        <taxon>Spiralia</taxon>
        <taxon>Gnathifera</taxon>
        <taxon>Rotifera</taxon>
        <taxon>Eurotatoria</taxon>
        <taxon>Bdelloidea</taxon>
        <taxon>Adinetida</taxon>
        <taxon>Adinetidae</taxon>
        <taxon>Adineta</taxon>
    </lineage>
</organism>
<name>A0A814N0E7_ADIRI</name>
<evidence type="ECO:0008006" key="4">
    <source>
        <dbReference type="Google" id="ProtNLM"/>
    </source>
</evidence>
<keyword evidence="3" id="KW-1185">Reference proteome</keyword>
<keyword evidence="1" id="KW-1133">Transmembrane helix</keyword>
<evidence type="ECO:0000313" key="2">
    <source>
        <dbReference type="EMBL" id="CAF1085723.1"/>
    </source>
</evidence>
<accession>A0A814N0E7</accession>
<keyword evidence="1" id="KW-0812">Transmembrane</keyword>
<proteinExistence type="predicted"/>
<comment type="caution">
    <text evidence="2">The sequence shown here is derived from an EMBL/GenBank/DDBJ whole genome shotgun (WGS) entry which is preliminary data.</text>
</comment>
<feature type="transmembrane region" description="Helical" evidence="1">
    <location>
        <begin position="6"/>
        <end position="29"/>
    </location>
</feature>
<sequence>MFVISCAFIGLFLFVVGVSGNGLCIFVFLRDKFRHRIITPYFIVLLFADSIYLLFRLTKLFYYSQTLFYLKADSNDSCSDTFLARAYQHATQNWPQTLVPLLHSETYMRFSLILMCIMTVQRTTFITRSLKRLVLPSAFSDIHKHKWTFLFIMLAFVIAYIFEFAGLTLFCSKSTNRDLSFEWFMYMTKHMENSTHLLTNTMLDRPSKFKCVTYVLKSLQEHNQSSKIHYNNKICTEEEFMNILSFYFDQHQKSTVNLIGRILYNISGVRITRNEIRRKYHFHECLFPQNPKFFHQHYDFMYSRNVGFNRHTLILGKIISLAFETANPRSGFKDFLSDQTREMNV</sequence>
<dbReference type="Gene3D" id="1.20.1070.10">
    <property type="entry name" value="Rhodopsin 7-helix transmembrane proteins"/>
    <property type="match status" value="1"/>
</dbReference>
<keyword evidence="1" id="KW-0472">Membrane</keyword>
<reference evidence="2" key="1">
    <citation type="submission" date="2021-02" db="EMBL/GenBank/DDBJ databases">
        <authorList>
            <person name="Nowell W R."/>
        </authorList>
    </citation>
    <scope>NUCLEOTIDE SEQUENCE</scope>
</reference>
<feature type="transmembrane region" description="Helical" evidence="1">
    <location>
        <begin position="147"/>
        <end position="170"/>
    </location>
</feature>
<gene>
    <name evidence="2" type="ORF">XAT740_LOCUS17563</name>
</gene>
<evidence type="ECO:0000256" key="1">
    <source>
        <dbReference type="SAM" id="Phobius"/>
    </source>
</evidence>
<feature type="transmembrane region" description="Helical" evidence="1">
    <location>
        <begin position="41"/>
        <end position="62"/>
    </location>
</feature>
<protein>
    <recommendedName>
        <fullName evidence="4">G-protein coupled receptors family 1 profile domain-containing protein</fullName>
    </recommendedName>
</protein>
<evidence type="ECO:0000313" key="3">
    <source>
        <dbReference type="Proteomes" id="UP000663828"/>
    </source>
</evidence>